<dbReference type="GO" id="GO:0048812">
    <property type="term" value="P:neuron projection morphogenesis"/>
    <property type="evidence" value="ECO:0007669"/>
    <property type="project" value="InterPro"/>
</dbReference>
<protein>
    <submittedName>
        <fullName evidence="2">Uncharacterized protein</fullName>
    </submittedName>
</protein>
<dbReference type="EMBL" id="VOFY01000013">
    <property type="protein sequence ID" value="KAA8587090.1"/>
    <property type="molecule type" value="Genomic_DNA"/>
</dbReference>
<gene>
    <name evidence="2" type="ORF">FQN60_000926</name>
</gene>
<dbReference type="AlphaFoldDB" id="A0A5J5D2I5"/>
<reference evidence="2 3" key="1">
    <citation type="submission" date="2019-08" db="EMBL/GenBank/DDBJ databases">
        <title>A chromosome-level genome assembly, high-density linkage maps, and genome scans reveal the genomic architecture of hybrid incompatibilities underlying speciation via character displacement in darters (Percidae: Etheostominae).</title>
        <authorList>
            <person name="Moran R.L."/>
            <person name="Catchen J.M."/>
            <person name="Fuller R.C."/>
        </authorList>
    </citation>
    <scope>NUCLEOTIDE SEQUENCE [LARGE SCALE GENOMIC DNA]</scope>
    <source>
        <strain evidence="2">EspeVRDwgs_2016</strain>
        <tissue evidence="2">Muscle</tissue>
    </source>
</reference>
<dbReference type="Proteomes" id="UP000327493">
    <property type="component" value="Chromosome 13"/>
</dbReference>
<evidence type="ECO:0000313" key="2">
    <source>
        <dbReference type="EMBL" id="KAA8587090.1"/>
    </source>
</evidence>
<name>A0A5J5D2I5_9PERO</name>
<feature type="region of interest" description="Disordered" evidence="1">
    <location>
        <begin position="210"/>
        <end position="247"/>
    </location>
</feature>
<evidence type="ECO:0000313" key="3">
    <source>
        <dbReference type="Proteomes" id="UP000327493"/>
    </source>
</evidence>
<dbReference type="PANTHER" id="PTHR22633:SF2">
    <property type="entry name" value="NEURONAL TYROSINE-PHOSPHORYLATED PHOSPHOINOSITIDE-3-KINASE ADAPTER 1"/>
    <property type="match status" value="1"/>
</dbReference>
<comment type="caution">
    <text evidence="2">The sequence shown here is derived from an EMBL/GenBank/DDBJ whole genome shotgun (WGS) entry which is preliminary data.</text>
</comment>
<keyword evidence="3" id="KW-1185">Reference proteome</keyword>
<accession>A0A5J5D2I5</accession>
<proteinExistence type="predicted"/>
<evidence type="ECO:0000256" key="1">
    <source>
        <dbReference type="SAM" id="MobiDB-lite"/>
    </source>
</evidence>
<sequence>MVWSSCESGVIEGRLASKQIVYLEFEQQQSIGSPIYKKTLAESDTLRSAIARHLPQLVPVHFITLSAVNSGNDRNRTCSKLQQWIRLKCGDCGVPCGREVSWRRLPATYVPISSDFFYTMSSGSAQDVAVEHFLRDIERRSKRLHCAVIGCEEARPRSDMNLLYRKSRLDWRQRDQEGSKKRSLDQGFLTHSGNWRPWCWQQRSTSWQHQASGGVGQQVGQRDMMSDESRAELCQSSGGEKQDITSDDYKQRRIISFSC</sequence>
<dbReference type="PANTHER" id="PTHR22633">
    <property type="entry name" value="NEURONAL TYROSINE-PHOSPHORYLATED PHOSPHOINOSITIDE-3-KINASE ADAPTER 2-RELATED"/>
    <property type="match status" value="1"/>
</dbReference>
<dbReference type="GO" id="GO:0043491">
    <property type="term" value="P:phosphatidylinositol 3-kinase/protein kinase B signal transduction"/>
    <property type="evidence" value="ECO:0007669"/>
    <property type="project" value="InterPro"/>
</dbReference>
<dbReference type="InterPro" id="IPR026722">
    <property type="entry name" value="NYAP1/NYAP2"/>
</dbReference>
<organism evidence="2 3">
    <name type="scientific">Etheostoma spectabile</name>
    <name type="common">orangethroat darter</name>
    <dbReference type="NCBI Taxonomy" id="54343"/>
    <lineage>
        <taxon>Eukaryota</taxon>
        <taxon>Metazoa</taxon>
        <taxon>Chordata</taxon>
        <taxon>Craniata</taxon>
        <taxon>Vertebrata</taxon>
        <taxon>Euteleostomi</taxon>
        <taxon>Actinopterygii</taxon>
        <taxon>Neopterygii</taxon>
        <taxon>Teleostei</taxon>
        <taxon>Neoteleostei</taxon>
        <taxon>Acanthomorphata</taxon>
        <taxon>Eupercaria</taxon>
        <taxon>Perciformes</taxon>
        <taxon>Percoidei</taxon>
        <taxon>Percidae</taxon>
        <taxon>Etheostomatinae</taxon>
        <taxon>Etheostoma</taxon>
    </lineage>
</organism>